<feature type="transmembrane region" description="Helical" evidence="1">
    <location>
        <begin position="12"/>
        <end position="31"/>
    </location>
</feature>
<keyword evidence="1" id="KW-1133">Transmembrane helix</keyword>
<dbReference type="GeneID" id="57960034"/>
<feature type="transmembrane region" description="Helical" evidence="1">
    <location>
        <begin position="207"/>
        <end position="228"/>
    </location>
</feature>
<reference evidence="2 3" key="1">
    <citation type="submission" date="2013-01" db="EMBL/GenBank/DDBJ databases">
        <title>The Genome Sequence of Clostridium clostridioforme 90A8.</title>
        <authorList>
            <consortium name="The Broad Institute Genome Sequencing Platform"/>
            <person name="Earl A."/>
            <person name="Ward D."/>
            <person name="Feldgarden M."/>
            <person name="Gevers D."/>
            <person name="Courvalin P."/>
            <person name="Lambert T."/>
            <person name="Walker B."/>
            <person name="Young S.K."/>
            <person name="Zeng Q."/>
            <person name="Gargeya S."/>
            <person name="Fitzgerald M."/>
            <person name="Haas B."/>
            <person name="Abouelleil A."/>
            <person name="Alvarado L."/>
            <person name="Arachchi H.M."/>
            <person name="Berlin A.M."/>
            <person name="Chapman S.B."/>
            <person name="Dewar J."/>
            <person name="Goldberg J."/>
            <person name="Griggs A."/>
            <person name="Gujja S."/>
            <person name="Hansen M."/>
            <person name="Howarth C."/>
            <person name="Imamovic A."/>
            <person name="Larimer J."/>
            <person name="McCowan C."/>
            <person name="Murphy C."/>
            <person name="Neiman D."/>
            <person name="Pearson M."/>
            <person name="Priest M."/>
            <person name="Roberts A."/>
            <person name="Saif S."/>
            <person name="Shea T."/>
            <person name="Sisk P."/>
            <person name="Sykes S."/>
            <person name="Wortman J."/>
            <person name="Nusbaum C."/>
            <person name="Birren B."/>
        </authorList>
    </citation>
    <scope>NUCLEOTIDE SEQUENCE [LARGE SCALE GENOMIC DNA]</scope>
    <source>
        <strain evidence="2 3">90A8</strain>
    </source>
</reference>
<evidence type="ECO:0000313" key="3">
    <source>
        <dbReference type="Proteomes" id="UP000013085"/>
    </source>
</evidence>
<dbReference type="EMBL" id="AGYR01000022">
    <property type="protein sequence ID" value="ENZ15651.1"/>
    <property type="molecule type" value="Genomic_DNA"/>
</dbReference>
<dbReference type="GO" id="GO:0006508">
    <property type="term" value="P:proteolysis"/>
    <property type="evidence" value="ECO:0007669"/>
    <property type="project" value="UniProtKB-KW"/>
</dbReference>
<dbReference type="InterPro" id="IPR007395">
    <property type="entry name" value="Zn_peptidase_2"/>
</dbReference>
<name>A0A0E2HBH1_9FIRM</name>
<feature type="transmembrane region" description="Helical" evidence="1">
    <location>
        <begin position="139"/>
        <end position="166"/>
    </location>
</feature>
<accession>A0A0E2HBH1</accession>
<dbReference type="GO" id="GO:0008233">
    <property type="term" value="F:peptidase activity"/>
    <property type="evidence" value="ECO:0007669"/>
    <property type="project" value="UniProtKB-KW"/>
</dbReference>
<proteinExistence type="predicted"/>
<dbReference type="PANTHER" id="PTHR36434:SF1">
    <property type="entry name" value="MEMBRANE PROTEASE YUGP-RELATED"/>
    <property type="match status" value="1"/>
</dbReference>
<keyword evidence="1" id="KW-0472">Membrane</keyword>
<protein>
    <submittedName>
        <fullName evidence="2">Zn-dependent protease</fullName>
    </submittedName>
</protein>
<organism evidence="2 3">
    <name type="scientific">[Clostridium] clostridioforme 90A8</name>
    <dbReference type="NCBI Taxonomy" id="999408"/>
    <lineage>
        <taxon>Bacteria</taxon>
        <taxon>Bacillati</taxon>
        <taxon>Bacillota</taxon>
        <taxon>Clostridia</taxon>
        <taxon>Lachnospirales</taxon>
        <taxon>Lachnospiraceae</taxon>
        <taxon>Enterocloster</taxon>
    </lineage>
</organism>
<keyword evidence="1" id="KW-0812">Transmembrane</keyword>
<gene>
    <name evidence="2" type="ORF">HMPREF1090_02224</name>
</gene>
<dbReference type="Proteomes" id="UP000013085">
    <property type="component" value="Unassembled WGS sequence"/>
</dbReference>
<dbReference type="PANTHER" id="PTHR36434">
    <property type="entry name" value="MEMBRANE PROTEASE YUGP-RELATED"/>
    <property type="match status" value="1"/>
</dbReference>
<dbReference type="HOGENOM" id="CLU_084406_0_0_9"/>
<dbReference type="RefSeq" id="WP_002583429.1">
    <property type="nucleotide sequence ID" value="NZ_KB851020.1"/>
</dbReference>
<evidence type="ECO:0000256" key="1">
    <source>
        <dbReference type="SAM" id="Phobius"/>
    </source>
</evidence>
<comment type="caution">
    <text evidence="2">The sequence shown here is derived from an EMBL/GenBank/DDBJ whole genome shotgun (WGS) entry which is preliminary data.</text>
</comment>
<dbReference type="AlphaFoldDB" id="A0A0E2HBH1"/>
<keyword evidence="2" id="KW-0378">Hydrolase</keyword>
<dbReference type="PATRIC" id="fig|999408.3.peg.2387"/>
<sequence length="234" mass="25235">MMFYPMFYFDPTYVLILIGVVISMAASAKLNSTYQRYSAVRSMCAMTGAEAAKRLLANQGIYDVTVRRVPGNLTDHYDPRSKTVNLSDAVYNSTSIAAIGVAAHECGHAMQDANDYSPLRIRAALVPAANLGSQLCWPLIIIGLLLGGSSVLLNLGILLFCLAVLFQLVTLPVEYDASHRAVNLLDSTGILVGQEVGQTRKVLNAAALTYVAAAAASILQLLRLLILFGNRRND</sequence>
<dbReference type="Pfam" id="PF04298">
    <property type="entry name" value="Zn_peptidase_2"/>
    <property type="match status" value="1"/>
</dbReference>
<keyword evidence="2" id="KW-0645">Protease</keyword>
<evidence type="ECO:0000313" key="2">
    <source>
        <dbReference type="EMBL" id="ENZ15651.1"/>
    </source>
</evidence>